<feature type="compositionally biased region" description="Basic residues" evidence="1">
    <location>
        <begin position="1"/>
        <end position="15"/>
    </location>
</feature>
<evidence type="ECO:0000256" key="1">
    <source>
        <dbReference type="SAM" id="MobiDB-lite"/>
    </source>
</evidence>
<accession>A0A2N9ETM4</accession>
<sequence>MGPVRGFRKRKKTEKKHKENASASGSPEEGPLDWWDEFSSRINGQPVFSLLVGLGLLLCCQDY</sequence>
<organism evidence="2">
    <name type="scientific">Fagus sylvatica</name>
    <name type="common">Beechnut</name>
    <dbReference type="NCBI Taxonomy" id="28930"/>
    <lineage>
        <taxon>Eukaryota</taxon>
        <taxon>Viridiplantae</taxon>
        <taxon>Streptophyta</taxon>
        <taxon>Embryophyta</taxon>
        <taxon>Tracheophyta</taxon>
        <taxon>Spermatophyta</taxon>
        <taxon>Magnoliopsida</taxon>
        <taxon>eudicotyledons</taxon>
        <taxon>Gunneridae</taxon>
        <taxon>Pentapetalae</taxon>
        <taxon>rosids</taxon>
        <taxon>fabids</taxon>
        <taxon>Fagales</taxon>
        <taxon>Fagaceae</taxon>
        <taxon>Fagus</taxon>
    </lineage>
</organism>
<protein>
    <submittedName>
        <fullName evidence="2">Uncharacterized protein</fullName>
    </submittedName>
</protein>
<dbReference type="EMBL" id="OIVN01000558">
    <property type="protein sequence ID" value="SPC82146.1"/>
    <property type="molecule type" value="Genomic_DNA"/>
</dbReference>
<gene>
    <name evidence="2" type="ORF">FSB_LOCUS10028</name>
</gene>
<reference evidence="2" key="1">
    <citation type="submission" date="2018-02" db="EMBL/GenBank/DDBJ databases">
        <authorList>
            <person name="Cohen D.B."/>
            <person name="Kent A.D."/>
        </authorList>
    </citation>
    <scope>NUCLEOTIDE SEQUENCE</scope>
</reference>
<dbReference type="AlphaFoldDB" id="A0A2N9ETM4"/>
<feature type="region of interest" description="Disordered" evidence="1">
    <location>
        <begin position="1"/>
        <end position="32"/>
    </location>
</feature>
<proteinExistence type="predicted"/>
<name>A0A2N9ETM4_FAGSY</name>
<evidence type="ECO:0000313" key="2">
    <source>
        <dbReference type="EMBL" id="SPC82146.1"/>
    </source>
</evidence>